<comment type="similarity">
    <text evidence="2 6">Belongs to the drug/metabolite transporter (DMT) superfamily. Plant drug/metabolite exporter (P-DME) (TC 2.A.7.4) family.</text>
</comment>
<organism evidence="8 9">
    <name type="scientific">Dioscorea cayennensis subsp. rotundata</name>
    <name type="common">White Guinea yam</name>
    <name type="synonym">Dioscorea rotundata</name>
    <dbReference type="NCBI Taxonomy" id="55577"/>
    <lineage>
        <taxon>Eukaryota</taxon>
        <taxon>Viridiplantae</taxon>
        <taxon>Streptophyta</taxon>
        <taxon>Embryophyta</taxon>
        <taxon>Tracheophyta</taxon>
        <taxon>Spermatophyta</taxon>
        <taxon>Magnoliopsida</taxon>
        <taxon>Liliopsida</taxon>
        <taxon>Dioscoreales</taxon>
        <taxon>Dioscoreaceae</taxon>
        <taxon>Dioscorea</taxon>
    </lineage>
</organism>
<protein>
    <recommendedName>
        <fullName evidence="6">WAT1-related protein</fullName>
    </recommendedName>
</protein>
<feature type="domain" description="EamA" evidence="7">
    <location>
        <begin position="10"/>
        <end position="151"/>
    </location>
</feature>
<keyword evidence="3 6" id="KW-0812">Transmembrane</keyword>
<keyword evidence="5 6" id="KW-0472">Membrane</keyword>
<proteinExistence type="inferred from homology"/>
<dbReference type="SUPFAM" id="SSF103481">
    <property type="entry name" value="Multidrug resistance efflux transporter EmrE"/>
    <property type="match status" value="2"/>
</dbReference>
<feature type="transmembrane region" description="Helical" evidence="6">
    <location>
        <begin position="72"/>
        <end position="91"/>
    </location>
</feature>
<name>A0AB40BZS7_DIOCR</name>
<gene>
    <name evidence="9" type="primary">LOC120270026</name>
</gene>
<evidence type="ECO:0000256" key="2">
    <source>
        <dbReference type="ARBA" id="ARBA00007635"/>
    </source>
</evidence>
<evidence type="ECO:0000256" key="5">
    <source>
        <dbReference type="ARBA" id="ARBA00023136"/>
    </source>
</evidence>
<comment type="subcellular location">
    <subcellularLocation>
        <location evidence="1 6">Membrane</location>
        <topology evidence="1 6">Multi-pass membrane protein</topology>
    </subcellularLocation>
</comment>
<evidence type="ECO:0000256" key="1">
    <source>
        <dbReference type="ARBA" id="ARBA00004141"/>
    </source>
</evidence>
<dbReference type="GeneID" id="120270026"/>
<feature type="transmembrane region" description="Helical" evidence="6">
    <location>
        <begin position="133"/>
        <end position="159"/>
    </location>
</feature>
<evidence type="ECO:0000313" key="8">
    <source>
        <dbReference type="Proteomes" id="UP001515500"/>
    </source>
</evidence>
<feature type="transmembrane region" description="Helical" evidence="6">
    <location>
        <begin position="276"/>
        <end position="296"/>
    </location>
</feature>
<dbReference type="GO" id="GO:0022857">
    <property type="term" value="F:transmembrane transporter activity"/>
    <property type="evidence" value="ECO:0007669"/>
    <property type="project" value="InterPro"/>
</dbReference>
<evidence type="ECO:0000259" key="7">
    <source>
        <dbReference type="Pfam" id="PF00892"/>
    </source>
</evidence>
<feature type="transmembrane region" description="Helical" evidence="6">
    <location>
        <begin position="211"/>
        <end position="233"/>
    </location>
</feature>
<feature type="transmembrane region" description="Helical" evidence="6">
    <location>
        <begin position="7"/>
        <end position="27"/>
    </location>
</feature>
<feature type="transmembrane region" description="Helical" evidence="6">
    <location>
        <begin position="39"/>
        <end position="60"/>
    </location>
</feature>
<evidence type="ECO:0000256" key="4">
    <source>
        <dbReference type="ARBA" id="ARBA00022989"/>
    </source>
</evidence>
<feature type="transmembrane region" description="Helical" evidence="6">
    <location>
        <begin position="302"/>
        <end position="320"/>
    </location>
</feature>
<dbReference type="RefSeq" id="XP_039132966.1">
    <property type="nucleotide sequence ID" value="XM_039277032.1"/>
</dbReference>
<feature type="domain" description="EamA" evidence="7">
    <location>
        <begin position="181"/>
        <end position="319"/>
    </location>
</feature>
<evidence type="ECO:0000313" key="9">
    <source>
        <dbReference type="RefSeq" id="XP_039132966.1"/>
    </source>
</evidence>
<dbReference type="AlphaFoldDB" id="A0AB40BZS7"/>
<dbReference type="Pfam" id="PF00892">
    <property type="entry name" value="EamA"/>
    <property type="match status" value="2"/>
</dbReference>
<dbReference type="PANTHER" id="PTHR31218">
    <property type="entry name" value="WAT1-RELATED PROTEIN"/>
    <property type="match status" value="1"/>
</dbReference>
<evidence type="ECO:0000256" key="6">
    <source>
        <dbReference type="RuleBase" id="RU363077"/>
    </source>
</evidence>
<feature type="transmembrane region" description="Helical" evidence="6">
    <location>
        <begin position="245"/>
        <end position="264"/>
    </location>
</feature>
<feature type="transmembrane region" description="Helical" evidence="6">
    <location>
        <begin position="97"/>
        <end position="121"/>
    </location>
</feature>
<accession>A0AB40BZS7</accession>
<keyword evidence="8" id="KW-1185">Reference proteome</keyword>
<feature type="transmembrane region" description="Helical" evidence="6">
    <location>
        <begin position="179"/>
        <end position="199"/>
    </location>
</feature>
<dbReference type="Proteomes" id="UP001515500">
    <property type="component" value="Chromosome 10"/>
</dbReference>
<evidence type="ECO:0000256" key="3">
    <source>
        <dbReference type="ARBA" id="ARBA00022692"/>
    </source>
</evidence>
<dbReference type="InterPro" id="IPR000620">
    <property type="entry name" value="EamA_dom"/>
</dbReference>
<dbReference type="InterPro" id="IPR037185">
    <property type="entry name" value="EmrE-like"/>
</dbReference>
<sequence length="354" mass="39477">MEMDRGALKPYIVVILVQLLYSGMHIISKSALEFGLSPFVFVFYRQAFGAIVLLPFAFVVIRRGSPQLSFMLLLKIFIHALIGITLSLNIYNVALKYTSATVASAFNNSIPVFTFFLAVMMRMEVFKLKSISGLMKMIGITFCVAGIIIIAFYTGAPLMRSMKHHPVSNHQPKHSPSTWIKGSFLMITANIFWSLWLTSQGQLLKEYPSKLLFTTLQTIFSMIQSFLVCLVVERNFAKWELHMDMGLLAVAYSGIVITGLTFYLQSWSVEKKGPVFLAMSTPLAFVFTLIGSFFFFSKATTLGSVLGGAFMVGGLYFVLWGKSMENTTKIVQPCIEEGIVPNEVKEMASSCPKV</sequence>
<dbReference type="GO" id="GO:0016020">
    <property type="term" value="C:membrane"/>
    <property type="evidence" value="ECO:0007669"/>
    <property type="project" value="UniProtKB-SubCell"/>
</dbReference>
<dbReference type="InterPro" id="IPR030184">
    <property type="entry name" value="WAT1-related"/>
</dbReference>
<keyword evidence="4 6" id="KW-1133">Transmembrane helix</keyword>
<reference evidence="9" key="1">
    <citation type="submission" date="2025-08" db="UniProtKB">
        <authorList>
            <consortium name="RefSeq"/>
        </authorList>
    </citation>
    <scope>IDENTIFICATION</scope>
</reference>